<dbReference type="InterPro" id="IPR003141">
    <property type="entry name" value="Pol/His_phosphatase_N"/>
</dbReference>
<evidence type="ECO:0000256" key="1">
    <source>
        <dbReference type="ARBA" id="ARBA00001946"/>
    </source>
</evidence>
<evidence type="ECO:0000256" key="4">
    <source>
        <dbReference type="ARBA" id="ARBA00022679"/>
    </source>
</evidence>
<dbReference type="EMBL" id="CAMXCT010000001">
    <property type="protein sequence ID" value="CAI3972072.1"/>
    <property type="molecule type" value="Genomic_DNA"/>
</dbReference>
<dbReference type="Gene3D" id="3.30.210.10">
    <property type="entry name" value="DNA polymerase, thumb domain"/>
    <property type="match status" value="1"/>
</dbReference>
<feature type="region of interest" description="Disordered" evidence="9">
    <location>
        <begin position="710"/>
        <end position="735"/>
    </location>
</feature>
<dbReference type="Pfam" id="PF14716">
    <property type="entry name" value="HHH_8"/>
    <property type="match status" value="1"/>
</dbReference>
<dbReference type="CDD" id="cd00141">
    <property type="entry name" value="NT_POLXc"/>
    <property type="match status" value="1"/>
</dbReference>
<comment type="catalytic activity">
    <reaction evidence="8">
        <text>DNA(n) + a 2'-deoxyribonucleoside 5'-triphosphate = DNA(n+1) + diphosphate</text>
        <dbReference type="Rhea" id="RHEA:22508"/>
        <dbReference type="Rhea" id="RHEA-COMP:17339"/>
        <dbReference type="Rhea" id="RHEA-COMP:17340"/>
        <dbReference type="ChEBI" id="CHEBI:33019"/>
        <dbReference type="ChEBI" id="CHEBI:61560"/>
        <dbReference type="ChEBI" id="CHEBI:173112"/>
        <dbReference type="EC" id="2.7.7.7"/>
    </reaction>
</comment>
<dbReference type="Gene3D" id="1.10.150.20">
    <property type="entry name" value="5' to 3' exonuclease, C-terminal subdomain"/>
    <property type="match status" value="1"/>
</dbReference>
<dbReference type="SMART" id="SM00483">
    <property type="entry name" value="POLXc"/>
    <property type="match status" value="1"/>
</dbReference>
<evidence type="ECO:0000259" key="10">
    <source>
        <dbReference type="SMART" id="SM00278"/>
    </source>
</evidence>
<dbReference type="GO" id="GO:0008270">
    <property type="term" value="F:zinc ion binding"/>
    <property type="evidence" value="ECO:0007669"/>
    <property type="project" value="TreeGrafter"/>
</dbReference>
<evidence type="ECO:0000256" key="5">
    <source>
        <dbReference type="ARBA" id="ARBA00022695"/>
    </source>
</evidence>
<dbReference type="GO" id="GO:0003677">
    <property type="term" value="F:DNA binding"/>
    <property type="evidence" value="ECO:0007669"/>
    <property type="project" value="InterPro"/>
</dbReference>
<feature type="domain" description="Helix-hairpin-helix DNA-binding motif class 1" evidence="10">
    <location>
        <begin position="53"/>
        <end position="72"/>
    </location>
</feature>
<evidence type="ECO:0000313" key="13">
    <source>
        <dbReference type="EMBL" id="CAI3972072.1"/>
    </source>
</evidence>
<dbReference type="InterPro" id="IPR027421">
    <property type="entry name" value="DNA_pol_lamdba_lyase_dom_sf"/>
</dbReference>
<dbReference type="PANTHER" id="PTHR36928">
    <property type="entry name" value="PHOSPHATASE YCDX-RELATED"/>
    <property type="match status" value="1"/>
</dbReference>
<reference evidence="13" key="1">
    <citation type="submission" date="2022-10" db="EMBL/GenBank/DDBJ databases">
        <authorList>
            <person name="Chen Y."/>
            <person name="Dougan E. K."/>
            <person name="Chan C."/>
            <person name="Rhodes N."/>
            <person name="Thang M."/>
        </authorList>
    </citation>
    <scope>NUCLEOTIDE SEQUENCE</scope>
</reference>
<dbReference type="InterPro" id="IPR045530">
    <property type="entry name" value="DO-GTPase1"/>
</dbReference>
<feature type="region of interest" description="Disordered" evidence="9">
    <location>
        <begin position="1244"/>
        <end position="1268"/>
    </location>
</feature>
<feature type="domain" description="Helix-hairpin-helix DNA-binding motif class 1" evidence="10">
    <location>
        <begin position="128"/>
        <end position="147"/>
    </location>
</feature>
<protein>
    <recommendedName>
        <fullName evidence="2">DNA-directed DNA polymerase</fullName>
        <ecNumber evidence="2">2.7.7.7</ecNumber>
    </recommendedName>
</protein>
<dbReference type="SUPFAM" id="SSF89550">
    <property type="entry name" value="PHP domain-like"/>
    <property type="match status" value="1"/>
</dbReference>
<dbReference type="Gene3D" id="3.20.20.140">
    <property type="entry name" value="Metal-dependent hydrolases"/>
    <property type="match status" value="1"/>
</dbReference>
<feature type="region of interest" description="Disordered" evidence="9">
    <location>
        <begin position="892"/>
        <end position="928"/>
    </location>
</feature>
<dbReference type="InterPro" id="IPR005532">
    <property type="entry name" value="SUMF_dom"/>
</dbReference>
<evidence type="ECO:0000256" key="8">
    <source>
        <dbReference type="ARBA" id="ARBA00049244"/>
    </source>
</evidence>
<evidence type="ECO:0000256" key="9">
    <source>
        <dbReference type="SAM" id="MobiDB-lite"/>
    </source>
</evidence>
<keyword evidence="7" id="KW-0239">DNA-directed DNA polymerase</keyword>
<dbReference type="InterPro" id="IPR003583">
    <property type="entry name" value="Hlx-hairpin-Hlx_DNA-bd_motif"/>
</dbReference>
<keyword evidence="3" id="KW-0237">DNA synthesis</keyword>
<keyword evidence="14" id="KW-0269">Exonuclease</keyword>
<name>A0A9P1BF12_9DINO</name>
<dbReference type="GO" id="GO:0042578">
    <property type="term" value="F:phosphoric ester hydrolase activity"/>
    <property type="evidence" value="ECO:0007669"/>
    <property type="project" value="TreeGrafter"/>
</dbReference>
<dbReference type="InterPro" id="IPR016187">
    <property type="entry name" value="CTDL_fold"/>
</dbReference>
<reference evidence="14 15" key="2">
    <citation type="submission" date="2024-05" db="EMBL/GenBank/DDBJ databases">
        <authorList>
            <person name="Chen Y."/>
            <person name="Shah S."/>
            <person name="Dougan E. K."/>
            <person name="Thang M."/>
            <person name="Chan C."/>
        </authorList>
    </citation>
    <scope>NUCLEOTIDE SEQUENCE [LARGE SCALE GENOMIC DNA]</scope>
</reference>
<gene>
    <name evidence="13" type="ORF">C1SCF055_LOCUS662</name>
</gene>
<dbReference type="GO" id="GO:0004527">
    <property type="term" value="F:exonuclease activity"/>
    <property type="evidence" value="ECO:0007669"/>
    <property type="project" value="UniProtKB-KW"/>
</dbReference>
<dbReference type="CDD" id="cd00882">
    <property type="entry name" value="Ras_like_GTPase"/>
    <property type="match status" value="1"/>
</dbReference>
<evidence type="ECO:0000313" key="14">
    <source>
        <dbReference type="EMBL" id="CAL4759384.1"/>
    </source>
</evidence>
<dbReference type="Pfam" id="PF03781">
    <property type="entry name" value="FGE-sulfatase"/>
    <property type="match status" value="1"/>
</dbReference>
<dbReference type="Pfam" id="PF02811">
    <property type="entry name" value="PHP"/>
    <property type="match status" value="1"/>
</dbReference>
<dbReference type="EC" id="2.7.7.7" evidence="2"/>
<feature type="region of interest" description="Disordered" evidence="9">
    <location>
        <begin position="2179"/>
        <end position="2264"/>
    </location>
</feature>
<evidence type="ECO:0000256" key="3">
    <source>
        <dbReference type="ARBA" id="ARBA00022634"/>
    </source>
</evidence>
<dbReference type="InterPro" id="IPR050243">
    <property type="entry name" value="PHP_phosphatase"/>
</dbReference>
<dbReference type="InterPro" id="IPR037160">
    <property type="entry name" value="DNA_Pol_thumb_sf"/>
</dbReference>
<dbReference type="Pfam" id="PF14791">
    <property type="entry name" value="DNA_pol_B_thumb"/>
    <property type="match status" value="1"/>
</dbReference>
<dbReference type="InterPro" id="IPR043519">
    <property type="entry name" value="NT_sf"/>
</dbReference>
<keyword evidence="4" id="KW-0808">Transferase</keyword>
<comment type="cofactor">
    <cofactor evidence="1">
        <name>Mg(2+)</name>
        <dbReference type="ChEBI" id="CHEBI:18420"/>
    </cofactor>
</comment>
<dbReference type="InterPro" id="IPR047967">
    <property type="entry name" value="PolX_PHP"/>
</dbReference>
<dbReference type="SMART" id="SM00278">
    <property type="entry name" value="HhH1"/>
    <property type="match status" value="3"/>
</dbReference>
<dbReference type="PANTHER" id="PTHR36928:SF1">
    <property type="entry name" value="PHOSPHATASE YCDX-RELATED"/>
    <property type="match status" value="1"/>
</dbReference>
<keyword evidence="14" id="KW-0378">Hydrolase</keyword>
<dbReference type="GO" id="GO:0005829">
    <property type="term" value="C:cytosol"/>
    <property type="evidence" value="ECO:0007669"/>
    <property type="project" value="TreeGrafter"/>
</dbReference>
<evidence type="ECO:0000256" key="6">
    <source>
        <dbReference type="ARBA" id="ARBA00022705"/>
    </source>
</evidence>
<dbReference type="GO" id="GO:0003887">
    <property type="term" value="F:DNA-directed DNA polymerase activity"/>
    <property type="evidence" value="ECO:0007669"/>
    <property type="project" value="UniProtKB-KW"/>
</dbReference>
<dbReference type="Gene3D" id="3.30.460.10">
    <property type="entry name" value="Beta Polymerase, domain 2"/>
    <property type="match status" value="1"/>
</dbReference>
<dbReference type="OrthoDB" id="205514at2759"/>
<feature type="region of interest" description="Disordered" evidence="9">
    <location>
        <begin position="1126"/>
        <end position="1157"/>
    </location>
</feature>
<dbReference type="InterPro" id="IPR045402">
    <property type="entry name" value="GAP1-N2"/>
</dbReference>
<feature type="compositionally biased region" description="Low complexity" evidence="9">
    <location>
        <begin position="892"/>
        <end position="916"/>
    </location>
</feature>
<dbReference type="InterPro" id="IPR004013">
    <property type="entry name" value="PHP_dom"/>
</dbReference>
<feature type="compositionally biased region" description="Basic and acidic residues" evidence="9">
    <location>
        <begin position="917"/>
        <end position="928"/>
    </location>
</feature>
<evidence type="ECO:0000313" key="15">
    <source>
        <dbReference type="Proteomes" id="UP001152797"/>
    </source>
</evidence>
<feature type="compositionally biased region" description="Low complexity" evidence="9">
    <location>
        <begin position="2199"/>
        <end position="2214"/>
    </location>
</feature>
<dbReference type="InterPro" id="IPR042095">
    <property type="entry name" value="SUMF_sf"/>
</dbReference>
<evidence type="ECO:0000259" key="12">
    <source>
        <dbReference type="SMART" id="SM00483"/>
    </source>
</evidence>
<evidence type="ECO:0000256" key="2">
    <source>
        <dbReference type="ARBA" id="ARBA00012417"/>
    </source>
</evidence>
<keyword evidence="5" id="KW-0548">Nucleotidyltransferase</keyword>
<dbReference type="GO" id="GO:0006281">
    <property type="term" value="P:DNA repair"/>
    <property type="evidence" value="ECO:0007669"/>
    <property type="project" value="InterPro"/>
</dbReference>
<dbReference type="Pfam" id="PF19975">
    <property type="entry name" value="DO-GTPase1"/>
    <property type="match status" value="1"/>
</dbReference>
<dbReference type="EMBL" id="CAMXCT030000001">
    <property type="protein sequence ID" value="CAL4759384.1"/>
    <property type="molecule type" value="Genomic_DNA"/>
</dbReference>
<dbReference type="InterPro" id="IPR029398">
    <property type="entry name" value="PolB_thumb"/>
</dbReference>
<dbReference type="InterPro" id="IPR010996">
    <property type="entry name" value="HHH_MUS81"/>
</dbReference>
<dbReference type="Gene3D" id="1.10.150.110">
    <property type="entry name" value="DNA polymerase beta, N-terminal domain-like"/>
    <property type="match status" value="1"/>
</dbReference>
<dbReference type="CDD" id="cd07436">
    <property type="entry name" value="PHP_PolX"/>
    <property type="match status" value="1"/>
</dbReference>
<evidence type="ECO:0000259" key="11">
    <source>
        <dbReference type="SMART" id="SM00481"/>
    </source>
</evidence>
<keyword evidence="15" id="KW-1185">Reference proteome</keyword>
<evidence type="ECO:0000256" key="7">
    <source>
        <dbReference type="ARBA" id="ARBA00022932"/>
    </source>
</evidence>
<proteinExistence type="predicted"/>
<dbReference type="EMBL" id="CAMXCT020000001">
    <property type="protein sequence ID" value="CAL1125447.1"/>
    <property type="molecule type" value="Genomic_DNA"/>
</dbReference>
<dbReference type="NCBIfam" id="NF006375">
    <property type="entry name" value="PRK08609.1"/>
    <property type="match status" value="1"/>
</dbReference>
<dbReference type="SUPFAM" id="SSF47802">
    <property type="entry name" value="DNA polymerase beta, N-terminal domain-like"/>
    <property type="match status" value="1"/>
</dbReference>
<organism evidence="13">
    <name type="scientific">Cladocopium goreaui</name>
    <dbReference type="NCBI Taxonomy" id="2562237"/>
    <lineage>
        <taxon>Eukaryota</taxon>
        <taxon>Sar</taxon>
        <taxon>Alveolata</taxon>
        <taxon>Dinophyceae</taxon>
        <taxon>Suessiales</taxon>
        <taxon>Symbiodiniaceae</taxon>
        <taxon>Cladocopium</taxon>
    </lineage>
</organism>
<dbReference type="Pfam" id="PF20013">
    <property type="entry name" value="GAP1-N2"/>
    <property type="match status" value="1"/>
</dbReference>
<dbReference type="Gene3D" id="3.90.1580.10">
    <property type="entry name" value="paralog of FGE (formylglycine-generating enzyme)"/>
    <property type="match status" value="1"/>
</dbReference>
<sequence>MNNVDIAAVFDEMADILEFQGANAFRVRAYRNGARTVRDLPEPVAAIVHDESRNLVDLDGIGKDLAEKITTLVTTEKLPQHEKLLGEVPASVMALLRVPGLGPKKAAALNKELKIKSLEELKQACEDHRVRELKGFGAKTEQTILEGLDIAQAGSERMYWAEADRYVQEMLAHMQECNAVERIEAAGSYRRGRETVGDLDLLVVSTDTDEVMDHFGQYNTASDVLMRGPTKMSIRLPVGLQVDLRVVGEEAFGAALQYFTGSKDHNVHLRGLAKSQGLKINEYGVFRGEEYVAGREEEDVYKALDLPWFPPEIREARREFDWAKQGELPELIELDDLLGDLHMHTTATDGKASLEEMIAAARERGLKYIAITDHSKRVTMARGLDEDRLREQWEEIDAVNKKLRGFKVLKGIECDILEKGGLDLPDDVLNDADWVVASVHYGQNQPRDQITGRIIEALENPAVSAIAHPTGRLINRRKPYEVDLDQVIRKAADLGKLLELNANPARLDLDDVACAAAKSHGVPIVISSDAHSTDGLDVLRYGILQARRGGLTKADVANTRSILTLRVPAGAAGPPKAKPFWGTGPANKKTAPESLGLRGRLLFVTSPGRLAAIDHAIVAATAEADGGREATAPVVANQAATDDRAAFGDAGHVGAAGRNAKIDRFLAAGAGIANADIENDRRRAGLAALRATRSGQGPTQAASFTGFGIHKQSGRKHSQPQQCGSKTTHRKLPSEVSSLLTPTKQTFLPHVGAHLLGLQNCPCPIRDLSFPTREQSFSITREYPASGTHSGSTAALHDVFLSIRADSERIEAFVDEQRQELDQLREQLQARAEQLQVVEGAIAEQRDALAIERQQQGAEHEAVERLRAETEAQRDQLQNEFEQLAAQRQEFETAQAEFQQQREQFAAEQAAAQHELQQQRENLERDQEAFAQQMQAAGEGDAAQGQHAVELDQIRRRLEEVTAQLETITSERDHLASELDVVRTEADRMTVSVQELTETRAELATMRQQLSQSSHQDDANDEVLRQQLHEMERECVDLENDLEQVRNRAAELAEEAEKEKRIASQERSEWASELKEMRRLLEQQNSMAAQSQPTPAQPAEHVGAAAAAAVSDPVLDSVMAQFEMLQKDRGRRRKTESADEHQHVSYPSPPDCVSSINRSQHCGKQQVCECMLSKSLPATDYRSPSTPQQKRLGVDLTVLAVALASLACLLIGWFGNVPFIGGGGAAGMCYVGIKIIRNVARRSKPSKRKVVPTSHESRPAPTNTPAPEDIEGLAVQMLEQGRYALLLRPQLIRNLSPALRRKAQDKLSENMALVPDGQLLVGQSEDADQIDRKILPRGRVVTVQRFFLDRHLVTNKLFQEFVDAGGYEQMALWDQQILPGVLDFVDETGAPGPATWRNGRYPKGLENHPVVGVSWYEAAAYSRWVGKRLPTDVEWEKAGSWPVELAATNRPGRRFPWGNSMDRARCNIWGSGPNTTVPVDEFDKGVSVGGIHQLVGNVWEWTSGIFGTAGFANRDFKENAPLRTIRGGAFDTYFENHVTCQFQSAEDPVARKHNIGFRCAVSVCDLESNPPSEAEPEEQSVVPENKTSSAELVEYAVQVPCYICSGPNTFDAELCRNCSAPMALTYQAETQKVHPRILSCIGTSGVGKTVYLGMLMDMLSRQPDDMQLLARGAFSINLQQNTVAALSRCEFPEKTPSEPERWNWVHCQVRQARRRRPFELIMPDMAGEALIEEVDHPDTFPVIRSLLTKSAGVIILIDASTLSGGTSDQDYFTMKLLSYLLELVDDPKNGWHRRPIALVFTKADESEACFENPVGFAQAHTPGMWRHCEERFHSHKYFAAGVAGACASIRNADGKLVRAPLRIEPRGIIEPFRWLVDQIKHEVTTSMVAIEQAIFASRRTDHAAGYHLVVASDGVSDDDSHALTVWGPSHDSLVVSHDEEESINFHPLPSGAFCISRTRSIGTEYSGRGDEVYTHCLVVPAAVLAKFSNNPFALVRAAIVDGRLEVHEDTPRSLPSFVLRGKASPVDRRLLGEVIADLGTERFAALVDATICQAPLAVVSQWSPRHVMEAVLNSLPVDCRPELSFATGLKPSPRRPFRLQLFPAATENLRQLLRPFQVPVLDLESTESTTTPGAWAQTVTAAVAEKRFRVLAEELSAPCGGFDADKLKALALRLEQRLAEADESQRGDRRSRSRRHGPAARSSSSGSAPSTSQPAREITSGQLNHRGDAAHQRSASQQSISAVLEEDPQCSDLRSDPSQQLSKERPEMLEQLELLDDTVFEAIAGKPAALELLRTLWPETLSLLGIEHLEESREQYLRHARAVWEHCAKSDGVRKSEQSLAALSVISLLLE</sequence>
<feature type="compositionally biased region" description="Basic and acidic residues" evidence="9">
    <location>
        <begin position="2179"/>
        <end position="2190"/>
    </location>
</feature>
<dbReference type="SUPFAM" id="SSF81301">
    <property type="entry name" value="Nucleotidyltransferase"/>
    <property type="match status" value="1"/>
</dbReference>
<keyword evidence="14" id="KW-0540">Nuclease</keyword>
<comment type="caution">
    <text evidence="13">The sequence shown here is derived from an EMBL/GenBank/DDBJ whole genome shotgun (WGS) entry which is preliminary data.</text>
</comment>
<feature type="domain" description="DNA-directed DNA polymerase X" evidence="12">
    <location>
        <begin position="1"/>
        <end position="315"/>
    </location>
</feature>
<feature type="domain" description="Polymerase/histidinol phosphatase N-terminal" evidence="11">
    <location>
        <begin position="339"/>
        <end position="418"/>
    </location>
</feature>
<dbReference type="SUPFAM" id="SSF56436">
    <property type="entry name" value="C-type lectin-like"/>
    <property type="match status" value="1"/>
</dbReference>
<dbReference type="InterPro" id="IPR028207">
    <property type="entry name" value="DNA_pol_B_palm_palm"/>
</dbReference>
<feature type="domain" description="Helix-hairpin-helix DNA-binding motif class 1" evidence="10">
    <location>
        <begin position="93"/>
        <end position="112"/>
    </location>
</feature>
<keyword evidence="6" id="KW-0235">DNA replication</keyword>
<dbReference type="Pfam" id="PF14792">
    <property type="entry name" value="DNA_pol_B_palm"/>
    <property type="match status" value="1"/>
</dbReference>
<dbReference type="Pfam" id="PF14520">
    <property type="entry name" value="HHH_5"/>
    <property type="match status" value="1"/>
</dbReference>
<dbReference type="InterPro" id="IPR016195">
    <property type="entry name" value="Pol/histidinol_Pase-like"/>
</dbReference>
<dbReference type="InterPro" id="IPR002054">
    <property type="entry name" value="DNA-dir_DNA_pol_X"/>
</dbReference>
<accession>A0A9P1BF12</accession>
<dbReference type="Proteomes" id="UP001152797">
    <property type="component" value="Unassembled WGS sequence"/>
</dbReference>
<dbReference type="SMART" id="SM00481">
    <property type="entry name" value="POLIIIAc"/>
    <property type="match status" value="1"/>
</dbReference>